<keyword evidence="5" id="KW-0997">Cell inner membrane</keyword>
<dbReference type="GO" id="GO:0005886">
    <property type="term" value="C:plasma membrane"/>
    <property type="evidence" value="ECO:0007669"/>
    <property type="project" value="UniProtKB-SubCell"/>
</dbReference>
<dbReference type="GO" id="GO:0015562">
    <property type="term" value="F:efflux transmembrane transporter activity"/>
    <property type="evidence" value="ECO:0007669"/>
    <property type="project" value="InterPro"/>
</dbReference>
<dbReference type="SUPFAM" id="SSF82693">
    <property type="entry name" value="Multidrug efflux transporter AcrB pore domain, PN1, PN2, PC1 and PC2 subdomains"/>
    <property type="match status" value="4"/>
</dbReference>
<gene>
    <name evidence="10" type="ORF">BED41_08300</name>
</gene>
<keyword evidence="7 9" id="KW-1133">Transmembrane helix</keyword>
<feature type="transmembrane region" description="Helical" evidence="9">
    <location>
        <begin position="395"/>
        <end position="415"/>
    </location>
</feature>
<dbReference type="GO" id="GO:0042910">
    <property type="term" value="F:xenobiotic transmembrane transporter activity"/>
    <property type="evidence" value="ECO:0007669"/>
    <property type="project" value="TreeGrafter"/>
</dbReference>
<keyword evidence="6 9" id="KW-0812">Transmembrane</keyword>
<evidence type="ECO:0000256" key="5">
    <source>
        <dbReference type="ARBA" id="ARBA00022519"/>
    </source>
</evidence>
<comment type="subcellular location">
    <subcellularLocation>
        <location evidence="1">Cell inner membrane</location>
        <topology evidence="1">Multi-pass membrane protein</topology>
    </subcellularLocation>
</comment>
<evidence type="ECO:0000313" key="11">
    <source>
        <dbReference type="Proteomes" id="UP000093044"/>
    </source>
</evidence>
<dbReference type="KEGG" id="cpor:BED41_08300"/>
<sequence>MFSIMFIKRPILATVCSIVIVIAGIVSIYTLPIAQFPELVPPQVTVSAQYPGATPEVIAQVVAAPLETQINGVDDMIYMNSVSNGQGNMVLTVTFELGTDPDQATINVNNRVQMATPSIPAEVRQYGIVVQKSSPNLLLIFSLFSPQGIYDTTYISNYALLNVVDGLKRIPGVSDVNIFTNQDYAMRIWLKPDKMSQLGITPSDVAAAIQDQNSQYALGRFGDAPTKADIQKTYIMTTTGRLTTEEEFENIIIKSIPGGETVYLRDIARVQLGAKNYSFSGTQNGTPAVPVGVTLAPGANAIHVCDEVKAQLAEAQKKFPSGLVYDIPYDTTTFVRVSIEEVIITLIEALVLVFLVVLLFLQDFRATIIPCLAVPVSIIGTFAGLKAFGFSINTLTLFGVVLAIGLVVDDAIVVIENVDRHMEEDGLSPFDATCRAMEEVTAPVIAIVLVLTSVFVPIAFLGGFTGELYKQFAVTIATSVIISGFVALSLTPALCAMILKPSDHKPKFILFKWFNSFFDRLTHGFSSSVRVMLKHGVVVFVVFLLFLGATARMAVTLPTSLVPDEDQGIIMESMSLPDGSALNQTEELAKKVSDITSSMPEVETALVFAGYNILNSSNQSNYGAGFIRLKDWDQRKGAGEDSFSVASKVMGKAWSIPEGQVFAFNPPAIIGMSTTGGVEGYLQSRETTDADEIEAIVQKFIEEADKRPEIASVTTTFSTKVPQYYVYIDRVKAKSLGVSLADVFGAMGSIYSNYYVNDFDKMGRTFQVLISSESNYRDRPDGIKYTYIRSQNGDMIPLESLVELRPTTGPDTMERFNVFPAAKLTGQPAAGYTSGQVIKALEETAATLPDGYTLAWTGTAYQEKQTGSATMIAFVLGIIMVFLILAAQYERWSLPFAVVLSVPFALFGAFAATMLRGLSDDLYFQVALVTLIGLSAKNAILIVEFALEEHQKGVPLMQAAVNASHLRFRPIIMTSLAFILGVLPLAISTGAGAASRHSIGTGIIGGMVASTVIGIFFVPCFFMMVMRLSSHKKDSAAEDAVSTAEGEAK</sequence>
<accession>A0A1B2I556</accession>
<name>A0A1B2I556_9BACT</name>
<feature type="transmembrane region" description="Helical" evidence="9">
    <location>
        <begin position="536"/>
        <end position="555"/>
    </location>
</feature>
<dbReference type="SUPFAM" id="SSF82866">
    <property type="entry name" value="Multidrug efflux transporter AcrB transmembrane domain"/>
    <property type="match status" value="2"/>
</dbReference>
<evidence type="ECO:0000256" key="3">
    <source>
        <dbReference type="ARBA" id="ARBA00022448"/>
    </source>
</evidence>
<dbReference type="FunFam" id="3.30.70.1430:FF:000001">
    <property type="entry name" value="Efflux pump membrane transporter"/>
    <property type="match status" value="1"/>
</dbReference>
<dbReference type="Pfam" id="PF00873">
    <property type="entry name" value="ACR_tran"/>
    <property type="match status" value="1"/>
</dbReference>
<evidence type="ECO:0000256" key="6">
    <source>
        <dbReference type="ARBA" id="ARBA00022692"/>
    </source>
</evidence>
<dbReference type="PANTHER" id="PTHR32063">
    <property type="match status" value="1"/>
</dbReference>
<comment type="similarity">
    <text evidence="2">Belongs to the resistance-nodulation-cell division (RND) (TC 2.A.6) family.</text>
</comment>
<dbReference type="EMBL" id="CP016757">
    <property type="protein sequence ID" value="ANZ45077.1"/>
    <property type="molecule type" value="Genomic_DNA"/>
</dbReference>
<dbReference type="GeneID" id="83057851"/>
<dbReference type="SUPFAM" id="SSF82714">
    <property type="entry name" value="Multidrug efflux transporter AcrB TolC docking domain, DN and DC subdomains"/>
    <property type="match status" value="2"/>
</dbReference>
<keyword evidence="8 9" id="KW-0472">Membrane</keyword>
<feature type="transmembrane region" description="Helical" evidence="9">
    <location>
        <begin position="869"/>
        <end position="887"/>
    </location>
</feature>
<dbReference type="RefSeq" id="WP_066744788.1">
    <property type="nucleotide sequence ID" value="NZ_CP016757.1"/>
</dbReference>
<dbReference type="AlphaFoldDB" id="A0A1B2I556"/>
<dbReference type="GO" id="GO:0009636">
    <property type="term" value="P:response to toxic substance"/>
    <property type="evidence" value="ECO:0007669"/>
    <property type="project" value="UniProtKB-ARBA"/>
</dbReference>
<dbReference type="Gene3D" id="3.30.70.1430">
    <property type="entry name" value="Multidrug efflux transporter AcrB pore domain"/>
    <property type="match status" value="2"/>
</dbReference>
<dbReference type="InterPro" id="IPR001036">
    <property type="entry name" value="Acrflvin-R"/>
</dbReference>
<feature type="transmembrane region" description="Helical" evidence="9">
    <location>
        <begin position="444"/>
        <end position="466"/>
    </location>
</feature>
<dbReference type="PRINTS" id="PR00702">
    <property type="entry name" value="ACRIFLAVINRP"/>
</dbReference>
<organism evidence="10 11">
    <name type="scientific">Cloacibacillus porcorum</name>
    <dbReference type="NCBI Taxonomy" id="1197717"/>
    <lineage>
        <taxon>Bacteria</taxon>
        <taxon>Thermotogati</taxon>
        <taxon>Synergistota</taxon>
        <taxon>Synergistia</taxon>
        <taxon>Synergistales</taxon>
        <taxon>Synergistaceae</taxon>
        <taxon>Cloacibacillus</taxon>
    </lineage>
</organism>
<dbReference type="Gene3D" id="3.30.70.1320">
    <property type="entry name" value="Multidrug efflux transporter AcrB pore domain like"/>
    <property type="match status" value="1"/>
</dbReference>
<evidence type="ECO:0000256" key="9">
    <source>
        <dbReference type="SAM" id="Phobius"/>
    </source>
</evidence>
<reference evidence="10" key="1">
    <citation type="submission" date="2016-08" db="EMBL/GenBank/DDBJ databases">
        <title>Complete genome of Cloacibacillus porcorum.</title>
        <authorList>
            <person name="Looft T."/>
            <person name="Bayles D.O."/>
            <person name="Alt D.P."/>
        </authorList>
    </citation>
    <scope>NUCLEOTIDE SEQUENCE [LARGE SCALE GENOMIC DNA]</scope>
    <source>
        <strain evidence="10">CL-84</strain>
    </source>
</reference>
<keyword evidence="3" id="KW-0813">Transport</keyword>
<keyword evidence="11" id="KW-1185">Reference proteome</keyword>
<keyword evidence="4" id="KW-1003">Cell membrane</keyword>
<dbReference type="InterPro" id="IPR004764">
    <property type="entry name" value="MdtF-like"/>
</dbReference>
<dbReference type="PANTHER" id="PTHR32063:SF11">
    <property type="entry name" value="CATION OR DRUG EFFLUX SYSTEM PROTEIN"/>
    <property type="match status" value="1"/>
</dbReference>
<dbReference type="NCBIfam" id="TIGR00915">
    <property type="entry name" value="2A0602"/>
    <property type="match status" value="1"/>
</dbReference>
<dbReference type="OrthoDB" id="9757876at2"/>
<feature type="transmembrane region" description="Helical" evidence="9">
    <location>
        <begin position="922"/>
        <end position="947"/>
    </location>
</feature>
<dbReference type="Gene3D" id="3.30.70.1440">
    <property type="entry name" value="Multidrug efflux transporter AcrB pore domain"/>
    <property type="match status" value="1"/>
</dbReference>
<feature type="transmembrane region" description="Helical" evidence="9">
    <location>
        <begin position="894"/>
        <end position="916"/>
    </location>
</feature>
<dbReference type="InterPro" id="IPR027463">
    <property type="entry name" value="AcrB_DN_DC_subdom"/>
</dbReference>
<feature type="transmembrane region" description="Helical" evidence="9">
    <location>
        <begin position="472"/>
        <end position="499"/>
    </location>
</feature>
<feature type="transmembrane region" description="Helical" evidence="9">
    <location>
        <begin position="968"/>
        <end position="987"/>
    </location>
</feature>
<dbReference type="NCBIfam" id="NF000282">
    <property type="entry name" value="RND_permease_1"/>
    <property type="match status" value="1"/>
</dbReference>
<dbReference type="STRING" id="1197717.BED41_08300"/>
<evidence type="ECO:0000256" key="8">
    <source>
        <dbReference type="ARBA" id="ARBA00023136"/>
    </source>
</evidence>
<feature type="transmembrane region" description="Helical" evidence="9">
    <location>
        <begin position="12"/>
        <end position="31"/>
    </location>
</feature>
<dbReference type="Gene3D" id="1.20.1640.10">
    <property type="entry name" value="Multidrug efflux transporter AcrB transmembrane domain"/>
    <property type="match status" value="2"/>
</dbReference>
<evidence type="ECO:0000256" key="4">
    <source>
        <dbReference type="ARBA" id="ARBA00022475"/>
    </source>
</evidence>
<dbReference type="FunFam" id="1.20.1640.10:FF:000001">
    <property type="entry name" value="Efflux pump membrane transporter"/>
    <property type="match status" value="1"/>
</dbReference>
<protein>
    <submittedName>
        <fullName evidence="10">RND transporter</fullName>
    </submittedName>
</protein>
<feature type="transmembrane region" description="Helical" evidence="9">
    <location>
        <begin position="342"/>
        <end position="361"/>
    </location>
</feature>
<feature type="transmembrane region" description="Helical" evidence="9">
    <location>
        <begin position="999"/>
        <end position="1025"/>
    </location>
</feature>
<feature type="transmembrane region" description="Helical" evidence="9">
    <location>
        <begin position="368"/>
        <end position="389"/>
    </location>
</feature>
<dbReference type="Proteomes" id="UP000093044">
    <property type="component" value="Chromosome"/>
</dbReference>
<evidence type="ECO:0000313" key="10">
    <source>
        <dbReference type="EMBL" id="ANZ45077.1"/>
    </source>
</evidence>
<dbReference type="Gene3D" id="3.30.2090.10">
    <property type="entry name" value="Multidrug efflux transporter AcrB TolC docking domain, DN and DC subdomains"/>
    <property type="match status" value="2"/>
</dbReference>
<evidence type="ECO:0000256" key="7">
    <source>
        <dbReference type="ARBA" id="ARBA00022989"/>
    </source>
</evidence>
<evidence type="ECO:0000256" key="1">
    <source>
        <dbReference type="ARBA" id="ARBA00004429"/>
    </source>
</evidence>
<proteinExistence type="inferred from homology"/>
<evidence type="ECO:0000256" key="2">
    <source>
        <dbReference type="ARBA" id="ARBA00010942"/>
    </source>
</evidence>